<evidence type="ECO:0008006" key="3">
    <source>
        <dbReference type="Google" id="ProtNLM"/>
    </source>
</evidence>
<proteinExistence type="predicted"/>
<organism evidence="1 2">
    <name type="scientific">Corynebacterium matruchotii ATCC 14266</name>
    <dbReference type="NCBI Taxonomy" id="553207"/>
    <lineage>
        <taxon>Bacteria</taxon>
        <taxon>Bacillati</taxon>
        <taxon>Actinomycetota</taxon>
        <taxon>Actinomycetes</taxon>
        <taxon>Mycobacteriales</taxon>
        <taxon>Corynebacteriaceae</taxon>
        <taxon>Corynebacterium</taxon>
    </lineage>
</organism>
<accession>E0DDY0</accession>
<dbReference type="RefSeq" id="WP_005525312.1">
    <property type="nucleotide sequence ID" value="NZ_ACSH02000004.1"/>
</dbReference>
<dbReference type="EMBL" id="ACSH02000004">
    <property type="protein sequence ID" value="EFM49591.1"/>
    <property type="molecule type" value="Genomic_DNA"/>
</dbReference>
<dbReference type="PROSITE" id="PS51257">
    <property type="entry name" value="PROKAR_LIPOPROTEIN"/>
    <property type="match status" value="1"/>
</dbReference>
<dbReference type="eggNOG" id="COG2951">
    <property type="taxonomic scope" value="Bacteria"/>
</dbReference>
<evidence type="ECO:0000313" key="2">
    <source>
        <dbReference type="Proteomes" id="UP000004218"/>
    </source>
</evidence>
<dbReference type="AlphaFoldDB" id="E0DDY0"/>
<dbReference type="GeneID" id="84573775"/>
<protein>
    <recommendedName>
        <fullName evidence="3">Transglycosylase SLT domain-containing protein</fullName>
    </recommendedName>
</protein>
<gene>
    <name evidence="1" type="ORF">HMPREF0299_7648</name>
</gene>
<dbReference type="InterPro" id="IPR023346">
    <property type="entry name" value="Lysozyme-like_dom_sf"/>
</dbReference>
<reference evidence="1" key="1">
    <citation type="submission" date="2010-08" db="EMBL/GenBank/DDBJ databases">
        <authorList>
            <person name="Harkins D.M."/>
            <person name="Madupu R."/>
            <person name="Durkin A.S."/>
            <person name="Torralba M."/>
            <person name="Methe B."/>
            <person name="Sutton G.G."/>
            <person name="Nelson K.E."/>
        </authorList>
    </citation>
    <scope>NUCLEOTIDE SEQUENCE [LARGE SCALE GENOMIC DNA]</scope>
    <source>
        <strain evidence="1">ATCC 14266</strain>
    </source>
</reference>
<evidence type="ECO:0000313" key="1">
    <source>
        <dbReference type="EMBL" id="EFM49591.1"/>
    </source>
</evidence>
<name>E0DDY0_9CORY</name>
<sequence length="223" mass="24203">MASTLVRRAVMKRIAIVVCCCLTTTACVDRLEPPLPPTHRQIEQVQDWSHKRSGPYDIPETALRAYAYAAWAVAKQKNCNLGWPTLAALGESLSNHGRANDSQLGDDGTTTVPLRGLNLFDPAHPQEVADTDAGLFDGDPTKDIPIGPLQIMPSRWEQFNAAVEPDAKPNPDNINDASLTLAGFLCSVGDPSTPDGWANGVQQINANPEFVKHVHAIAKKYSR</sequence>
<comment type="caution">
    <text evidence="1">The sequence shown here is derived from an EMBL/GenBank/DDBJ whole genome shotgun (WGS) entry which is preliminary data.</text>
</comment>
<dbReference type="STRING" id="553207.HMPREF0299_7648"/>
<dbReference type="SUPFAM" id="SSF53955">
    <property type="entry name" value="Lysozyme-like"/>
    <property type="match status" value="1"/>
</dbReference>
<dbReference type="Proteomes" id="UP000004218">
    <property type="component" value="Unassembled WGS sequence"/>
</dbReference>
<keyword evidence="2" id="KW-1185">Reference proteome</keyword>